<dbReference type="InterPro" id="IPR000905">
    <property type="entry name" value="Gcp-like_dom"/>
</dbReference>
<dbReference type="EMBL" id="CP049889">
    <property type="protein sequence ID" value="QIK51476.1"/>
    <property type="molecule type" value="Genomic_DNA"/>
</dbReference>
<dbReference type="Pfam" id="PF00814">
    <property type="entry name" value="TsaD"/>
    <property type="match status" value="1"/>
</dbReference>
<dbReference type="GO" id="GO:0002949">
    <property type="term" value="P:tRNA threonylcarbamoyladenosine modification"/>
    <property type="evidence" value="ECO:0007669"/>
    <property type="project" value="InterPro"/>
</dbReference>
<keyword evidence="3" id="KW-1185">Reference proteome</keyword>
<dbReference type="GO" id="GO:0016740">
    <property type="term" value="F:transferase activity"/>
    <property type="evidence" value="ECO:0007669"/>
    <property type="project" value="UniProtKB-KW"/>
</dbReference>
<dbReference type="RefSeq" id="WP_166062532.1">
    <property type="nucleotide sequence ID" value="NZ_CP049889.1"/>
</dbReference>
<organism evidence="2 3">
    <name type="scientific">Jeotgalibaca porci</name>
    <dbReference type="NCBI Taxonomy" id="1868793"/>
    <lineage>
        <taxon>Bacteria</taxon>
        <taxon>Bacillati</taxon>
        <taxon>Bacillota</taxon>
        <taxon>Bacilli</taxon>
        <taxon>Lactobacillales</taxon>
        <taxon>Carnobacteriaceae</taxon>
        <taxon>Jeotgalibaca</taxon>
    </lineage>
</organism>
<sequence>MKILAIESSNQTMSVATVENGLVVSEYTRNGNLQHSTQLMPAVETVINASNWQPADLDQVVISKGPGSYTGVRIGATIAKTLAWTLKKPLIPVSSLKLIASNALSFEGLIIPVIDARRKNIYAGVYQIEEGQLTSKTADVHAESEVFFQSLEKETEPLMFIGQDIPLYKERIQEIFGSRAHFAPVQDWLPRAGNLAFLAETEVAVDAHIFTPEYLKKPEAEENWQKAHAGEEKGDYVERIN</sequence>
<keyword evidence="2" id="KW-0808">Transferase</keyword>
<dbReference type="PANTHER" id="PTHR11735:SF11">
    <property type="entry name" value="TRNA THREONYLCARBAMOYLADENOSINE BIOSYNTHESIS PROTEIN TSAB"/>
    <property type="match status" value="1"/>
</dbReference>
<dbReference type="GeneID" id="94552633"/>
<accession>A0A6G7WGV6</accession>
<evidence type="ECO:0000313" key="2">
    <source>
        <dbReference type="EMBL" id="QIK51476.1"/>
    </source>
</evidence>
<dbReference type="GO" id="GO:0005829">
    <property type="term" value="C:cytosol"/>
    <property type="evidence" value="ECO:0007669"/>
    <property type="project" value="TreeGrafter"/>
</dbReference>
<dbReference type="InterPro" id="IPR043129">
    <property type="entry name" value="ATPase_NBD"/>
</dbReference>
<protein>
    <submittedName>
        <fullName evidence="2">tRNA (Adenosine(37)-N6)-threonylcarbamoyltransferase complex dimerization subunit type 1 TsaB</fullName>
    </submittedName>
</protein>
<dbReference type="InterPro" id="IPR022496">
    <property type="entry name" value="T6A_TsaB"/>
</dbReference>
<reference evidence="2 3" key="1">
    <citation type="journal article" date="2017" name="Int. J. Syst. Evol. Microbiol.">
        <title>Jeotgalibaca porci sp. nov. and Jeotgalibaca arthritidis sp. nov., isolated from pigs, and emended description of the genus Jeotgalibaca.</title>
        <authorList>
            <person name="Zamora L."/>
            <person name="Perez-Sancho M."/>
            <person name="Dominguez L."/>
            <person name="Fernandez-Garayzabal J.F."/>
            <person name="Vela A.I."/>
        </authorList>
    </citation>
    <scope>NUCLEOTIDE SEQUENCE [LARGE SCALE GENOMIC DNA]</scope>
    <source>
        <strain evidence="2 3">CCUG 69148</strain>
    </source>
</reference>
<dbReference type="KEGG" id="jpo:G7058_05030"/>
<evidence type="ECO:0000259" key="1">
    <source>
        <dbReference type="Pfam" id="PF00814"/>
    </source>
</evidence>
<proteinExistence type="predicted"/>
<dbReference type="Gene3D" id="3.30.420.40">
    <property type="match status" value="2"/>
</dbReference>
<gene>
    <name evidence="2" type="primary">tsaB</name>
    <name evidence="2" type="ORF">G7058_05030</name>
</gene>
<dbReference type="NCBIfam" id="TIGR03725">
    <property type="entry name" value="T6A_YeaZ"/>
    <property type="match status" value="1"/>
</dbReference>
<dbReference type="PANTHER" id="PTHR11735">
    <property type="entry name" value="TRNA N6-ADENOSINE THREONYLCARBAMOYLTRANSFERASE"/>
    <property type="match status" value="1"/>
</dbReference>
<dbReference type="CDD" id="cd24032">
    <property type="entry name" value="ASKHA_NBD_TsaB"/>
    <property type="match status" value="1"/>
</dbReference>
<feature type="domain" description="Gcp-like" evidence="1">
    <location>
        <begin position="34"/>
        <end position="224"/>
    </location>
</feature>
<name>A0A6G7WGV6_9LACT</name>
<dbReference type="SUPFAM" id="SSF53067">
    <property type="entry name" value="Actin-like ATPase domain"/>
    <property type="match status" value="2"/>
</dbReference>
<evidence type="ECO:0000313" key="3">
    <source>
        <dbReference type="Proteomes" id="UP000501830"/>
    </source>
</evidence>
<dbReference type="AlphaFoldDB" id="A0A6G7WGV6"/>
<dbReference type="Proteomes" id="UP000501830">
    <property type="component" value="Chromosome"/>
</dbReference>